<evidence type="ECO:0000313" key="2">
    <source>
        <dbReference type="Proteomes" id="UP000798662"/>
    </source>
</evidence>
<name>A0ACC3CDK1_PYRYE</name>
<proteinExistence type="predicted"/>
<protein>
    <submittedName>
        <fullName evidence="1">Uncharacterized protein</fullName>
    </submittedName>
</protein>
<gene>
    <name evidence="1" type="ORF">I4F81_010385</name>
</gene>
<evidence type="ECO:0000313" key="1">
    <source>
        <dbReference type="EMBL" id="KAK1867888.1"/>
    </source>
</evidence>
<organism evidence="1 2">
    <name type="scientific">Pyropia yezoensis</name>
    <name type="common">Susabi-nori</name>
    <name type="synonym">Porphyra yezoensis</name>
    <dbReference type="NCBI Taxonomy" id="2788"/>
    <lineage>
        <taxon>Eukaryota</taxon>
        <taxon>Rhodophyta</taxon>
        <taxon>Bangiophyceae</taxon>
        <taxon>Bangiales</taxon>
        <taxon>Bangiaceae</taxon>
        <taxon>Pyropia</taxon>
    </lineage>
</organism>
<sequence length="76" mass="8440">MKLSMPPNPIQRRATDNKLMVFGLTGFEWVTTTGALVILYLCLGGFFVGMLAISKKIRNDGDTYPRPGTNSPFEDE</sequence>
<comment type="caution">
    <text evidence="1">The sequence shown here is derived from an EMBL/GenBank/DDBJ whole genome shotgun (WGS) entry which is preliminary data.</text>
</comment>
<reference evidence="1" key="1">
    <citation type="submission" date="2019-11" db="EMBL/GenBank/DDBJ databases">
        <title>Nori genome reveals adaptations in red seaweeds to the harsh intertidal environment.</title>
        <authorList>
            <person name="Wang D."/>
            <person name="Mao Y."/>
        </authorList>
    </citation>
    <scope>NUCLEOTIDE SEQUENCE</scope>
    <source>
        <tissue evidence="1">Gametophyte</tissue>
    </source>
</reference>
<dbReference type="EMBL" id="CM020620">
    <property type="protein sequence ID" value="KAK1867888.1"/>
    <property type="molecule type" value="Genomic_DNA"/>
</dbReference>
<keyword evidence="2" id="KW-1185">Reference proteome</keyword>
<dbReference type="Proteomes" id="UP000798662">
    <property type="component" value="Chromosome 3"/>
</dbReference>
<accession>A0ACC3CDK1</accession>